<feature type="non-terminal residue" evidence="1">
    <location>
        <position position="1"/>
    </location>
</feature>
<name>A0A9N9IBZ3_9GLOM</name>
<dbReference type="EMBL" id="CAJVPZ010027506">
    <property type="protein sequence ID" value="CAG8728573.1"/>
    <property type="molecule type" value="Genomic_DNA"/>
</dbReference>
<evidence type="ECO:0000313" key="2">
    <source>
        <dbReference type="Proteomes" id="UP000789396"/>
    </source>
</evidence>
<dbReference type="OrthoDB" id="2444630at2759"/>
<organism evidence="1 2">
    <name type="scientific">Racocetra fulgida</name>
    <dbReference type="NCBI Taxonomy" id="60492"/>
    <lineage>
        <taxon>Eukaryota</taxon>
        <taxon>Fungi</taxon>
        <taxon>Fungi incertae sedis</taxon>
        <taxon>Mucoromycota</taxon>
        <taxon>Glomeromycotina</taxon>
        <taxon>Glomeromycetes</taxon>
        <taxon>Diversisporales</taxon>
        <taxon>Gigasporaceae</taxon>
        <taxon>Racocetra</taxon>
    </lineage>
</organism>
<dbReference type="Proteomes" id="UP000789396">
    <property type="component" value="Unassembled WGS sequence"/>
</dbReference>
<keyword evidence="2" id="KW-1185">Reference proteome</keyword>
<proteinExistence type="predicted"/>
<comment type="caution">
    <text evidence="1">The sequence shown here is derived from an EMBL/GenBank/DDBJ whole genome shotgun (WGS) entry which is preliminary data.</text>
</comment>
<protein>
    <submittedName>
        <fullName evidence="1">7664_t:CDS:1</fullName>
    </submittedName>
</protein>
<sequence length="71" mass="7916">MPPKRTFKQTTKEQKLAIVMFEENPKNRNIIDGKAATGAPVGSKLVTKNARFVQIALFVNKHSTGRLGTYK</sequence>
<dbReference type="AlphaFoldDB" id="A0A9N9IBZ3"/>
<reference evidence="1" key="1">
    <citation type="submission" date="2021-06" db="EMBL/GenBank/DDBJ databases">
        <authorList>
            <person name="Kallberg Y."/>
            <person name="Tangrot J."/>
            <person name="Rosling A."/>
        </authorList>
    </citation>
    <scope>NUCLEOTIDE SEQUENCE</scope>
    <source>
        <strain evidence="1">IN212</strain>
    </source>
</reference>
<accession>A0A9N9IBZ3</accession>
<evidence type="ECO:0000313" key="1">
    <source>
        <dbReference type="EMBL" id="CAG8728573.1"/>
    </source>
</evidence>
<gene>
    <name evidence="1" type="ORF">RFULGI_LOCUS11956</name>
</gene>